<keyword evidence="4" id="KW-1185">Reference proteome</keyword>
<reference evidence="1" key="1">
    <citation type="journal article" date="2014" name="Int. J. Syst. Evol. Microbiol.">
        <title>Complete genome of a new Firmicutes species belonging to the dominant human colonic microbiota ('Ruminococcus bicirculans') reveals two chromosomes and a selective capacity to utilize plant glucans.</title>
        <authorList>
            <consortium name="NISC Comparative Sequencing Program"/>
            <person name="Wegmann U."/>
            <person name="Louis P."/>
            <person name="Goesmann A."/>
            <person name="Henrissat B."/>
            <person name="Duncan S.H."/>
            <person name="Flint H.J."/>
        </authorList>
    </citation>
    <scope>NUCLEOTIDE SEQUENCE</scope>
    <source>
        <strain evidence="1">CGMCC 1.11013</strain>
    </source>
</reference>
<reference evidence="4" key="3">
    <citation type="journal article" date="2019" name="Int. J. Syst. Evol. Microbiol.">
        <title>The Global Catalogue of Microorganisms (GCM) 10K type strain sequencing project: providing services to taxonomists for standard genome sequencing and annotation.</title>
        <authorList>
            <consortium name="The Broad Institute Genomics Platform"/>
            <consortium name="The Broad Institute Genome Sequencing Center for Infectious Disease"/>
            <person name="Wu L."/>
            <person name="Ma J."/>
        </authorList>
    </citation>
    <scope>NUCLEOTIDE SEQUENCE [LARGE SCALE GENOMIC DNA]</scope>
    <source>
        <strain evidence="4">CGMCC 1.11013</strain>
    </source>
</reference>
<dbReference type="EMBL" id="JFHE01000048">
    <property type="protein sequence ID" value="KDR26925.1"/>
    <property type="molecule type" value="Genomic_DNA"/>
</dbReference>
<accession>A0A069NEZ8</accession>
<proteinExistence type="predicted"/>
<gene>
    <name evidence="2" type="ORF">BG57_24095</name>
    <name evidence="1" type="ORF">GCM10010985_26920</name>
</gene>
<protein>
    <submittedName>
        <fullName evidence="2">Uncharacterized protein</fullName>
    </submittedName>
</protein>
<dbReference type="AlphaFoldDB" id="A0A069NEZ8"/>
<dbReference type="Proteomes" id="UP000027439">
    <property type="component" value="Unassembled WGS sequence"/>
</dbReference>
<comment type="caution">
    <text evidence="2">The sequence shown here is derived from an EMBL/GenBank/DDBJ whole genome shotgun (WGS) entry which is preliminary data.</text>
</comment>
<organism evidence="2 3">
    <name type="scientific">Caballeronia grimmiae</name>
    <dbReference type="NCBI Taxonomy" id="1071679"/>
    <lineage>
        <taxon>Bacteria</taxon>
        <taxon>Pseudomonadati</taxon>
        <taxon>Pseudomonadota</taxon>
        <taxon>Betaproteobacteria</taxon>
        <taxon>Burkholderiales</taxon>
        <taxon>Burkholderiaceae</taxon>
        <taxon>Caballeronia</taxon>
    </lineage>
</organism>
<dbReference type="STRING" id="1071679.BG57_24095"/>
<evidence type="ECO:0000313" key="4">
    <source>
        <dbReference type="Proteomes" id="UP000597138"/>
    </source>
</evidence>
<reference evidence="2 3" key="2">
    <citation type="submission" date="2014-03" db="EMBL/GenBank/DDBJ databases">
        <title>Draft Genome Sequences of Four Burkholderia Strains.</title>
        <authorList>
            <person name="Liu X.Y."/>
            <person name="Li C.X."/>
            <person name="Xu J.H."/>
        </authorList>
    </citation>
    <scope>NUCLEOTIDE SEQUENCE [LARGE SCALE GENOMIC DNA]</scope>
    <source>
        <strain evidence="2 3">R27</strain>
    </source>
</reference>
<evidence type="ECO:0000313" key="3">
    <source>
        <dbReference type="Proteomes" id="UP000027439"/>
    </source>
</evidence>
<evidence type="ECO:0000313" key="1">
    <source>
        <dbReference type="EMBL" id="GGD71027.1"/>
    </source>
</evidence>
<name>A0A069NEZ8_9BURK</name>
<sequence>MPSIVLLRATAIPGTPGRVVLVVGNRGHARTEIVRSIFELKRAYADSPHALPRAGWGYPVTSVIAEGTLLVAGAELWSAFDGDIHTASGGAIPSEAPAADAAQPYLAGRILYRRAEGELFETAFYRRLSYPDLSFRDIDARDLALNYCGSDVRAEAPDDDAG</sequence>
<reference evidence="1" key="4">
    <citation type="submission" date="2024-05" db="EMBL/GenBank/DDBJ databases">
        <authorList>
            <person name="Sun Q."/>
            <person name="Zhou Y."/>
        </authorList>
    </citation>
    <scope>NUCLEOTIDE SEQUENCE</scope>
    <source>
        <strain evidence="1">CGMCC 1.11013</strain>
    </source>
</reference>
<dbReference type="EMBL" id="BMEG01000004">
    <property type="protein sequence ID" value="GGD71027.1"/>
    <property type="molecule type" value="Genomic_DNA"/>
</dbReference>
<dbReference type="OrthoDB" id="9130288at2"/>
<dbReference type="RefSeq" id="WP_035970026.1">
    <property type="nucleotide sequence ID" value="NZ_BMEG01000004.1"/>
</dbReference>
<dbReference type="Proteomes" id="UP000597138">
    <property type="component" value="Unassembled WGS sequence"/>
</dbReference>
<evidence type="ECO:0000313" key="2">
    <source>
        <dbReference type="EMBL" id="KDR26925.1"/>
    </source>
</evidence>